<dbReference type="EMBL" id="MING01000087">
    <property type="protein sequence ID" value="POF99727.1"/>
    <property type="molecule type" value="Genomic_DNA"/>
</dbReference>
<dbReference type="Proteomes" id="UP000237378">
    <property type="component" value="Unassembled WGS sequence"/>
</dbReference>
<evidence type="ECO:0000313" key="1">
    <source>
        <dbReference type="EMBL" id="BAW27186.1"/>
    </source>
</evidence>
<reference evidence="2 4" key="2">
    <citation type="submission" date="2016-08" db="EMBL/GenBank/DDBJ databases">
        <authorList>
            <person name="Seilhamer J.J."/>
        </authorList>
    </citation>
    <scope>NUCLEOTIDE SEQUENCE [LARGE SCALE GENOMIC DNA]</scope>
    <source>
        <strain evidence="2 4">KH-18-2</strain>
    </source>
</reference>
<dbReference type="EMBL" id="AP015031">
    <property type="protein sequence ID" value="BAW27186.1"/>
    <property type="molecule type" value="Genomic_DNA"/>
</dbReference>
<dbReference type="AlphaFoldDB" id="A0A1L7NNY2"/>
<keyword evidence="1" id="KW-0614">Plasmid</keyword>
<evidence type="ECO:0000313" key="3">
    <source>
        <dbReference type="Proteomes" id="UP000218731"/>
    </source>
</evidence>
<geneLocation type="plasmid" evidence="3">
    <name>pkf715b dna</name>
</geneLocation>
<gene>
    <name evidence="2" type="ORF">BGP82_28210</name>
    <name evidence="1" type="ORF">KF715C_pB800</name>
</gene>
<sequence length="84" mass="9157">MLNPTTNAEPADQTFDDAGLKAALQEFSDKIQAATGRSVLPLELKAFRAQVATCIAHRQPRVVQLGLCDFQTRSGRAALIEVKF</sequence>
<evidence type="ECO:0000313" key="2">
    <source>
        <dbReference type="EMBL" id="POF99727.1"/>
    </source>
</evidence>
<geneLocation type="plasmid" evidence="1">
    <name>pKF715B</name>
</geneLocation>
<accession>A0A1L7NNY2</accession>
<evidence type="ECO:0000313" key="4">
    <source>
        <dbReference type="Proteomes" id="UP000237378"/>
    </source>
</evidence>
<dbReference type="RefSeq" id="WP_004575972.1">
    <property type="nucleotide sequence ID" value="NZ_AP015031.1"/>
</dbReference>
<reference evidence="2 4" key="3">
    <citation type="submission" date="2018-03" db="EMBL/GenBank/DDBJ databases">
        <title>Draft genome of Pseudomonas putida strain KH-18-2.</title>
        <authorList>
            <person name="Yoshizawa S."/>
            <person name="Khan N.H."/>
            <person name="Nishimura M."/>
            <person name="Chiura H.X."/>
            <person name="Ogura Y."/>
            <person name="Hayashi T."/>
            <person name="Kogure K."/>
        </authorList>
    </citation>
    <scope>NUCLEOTIDE SEQUENCE [LARGE SCALE GENOMIC DNA]</scope>
    <source>
        <strain evidence="2 4">KH-18-2</strain>
    </source>
</reference>
<proteinExistence type="predicted"/>
<name>A0A1L7NNY2_PSEPU</name>
<dbReference type="Proteomes" id="UP000218731">
    <property type="component" value="Plasmid pKF715B"/>
</dbReference>
<reference evidence="1 3" key="1">
    <citation type="submission" date="2015-11" db="EMBL/GenBank/DDBJ databases">
        <title>Complete genome sequencing of a biphenyl-degrading bacterium, Pseudomonas putida KF715 (=NBRC110667).</title>
        <authorList>
            <person name="Suenaga H."/>
            <person name="Fujihara N."/>
            <person name="Watanabe T."/>
            <person name="Hirose J."/>
            <person name="Kimura N."/>
            <person name="Yamazoe A."/>
            <person name="Hosoyama A."/>
            <person name="Shimodaira J."/>
            <person name="Furukawa K."/>
        </authorList>
    </citation>
    <scope>NUCLEOTIDE SEQUENCE [LARGE SCALE GENOMIC DNA]</scope>
    <source>
        <strain evidence="1 3">KF715</strain>
        <plasmid evidence="1">pKF715B</plasmid>
        <plasmid evidence="3">Plasmid pkf715b dna</plasmid>
    </source>
</reference>
<protein>
    <submittedName>
        <fullName evidence="1">Uncharacterized protein</fullName>
    </submittedName>
</protein>
<organism evidence="1 3">
    <name type="scientific">Pseudomonas putida</name>
    <name type="common">Arthrobacter siderocapsulatus</name>
    <dbReference type="NCBI Taxonomy" id="303"/>
    <lineage>
        <taxon>Bacteria</taxon>
        <taxon>Pseudomonadati</taxon>
        <taxon>Pseudomonadota</taxon>
        <taxon>Gammaproteobacteria</taxon>
        <taxon>Pseudomonadales</taxon>
        <taxon>Pseudomonadaceae</taxon>
        <taxon>Pseudomonas</taxon>
    </lineage>
</organism>